<sequence length="328" mass="35654">MAGLVIFTGANGSMGLHAADYLLSKYPHHTAIFTVRDASEALRDIIAKHAKGNAFVLPLDLADLTATHAFADKVIAGMQSGAYPSLGAIVCNAYYWNLVGDPEQTVDGFDKTIQIGHIAHAALVLRLLGSFGDDGGRIVLLSSDSHWPGKNPMEVFPPSIDDLDELIKPQPGGDKQGLGYQRYASSKLAMTAWMYALNRQLQQNGRLGKITAVAINPGGMIDSRCLRTNTPESLAQLQQSLLATPLTDLQRQMGPTVRTAEPASADVVELALNPAYRGKYGFYTLLREDKSSPDSQNEEKQIKLWDKTLEWARITEANTALPLQHGLD</sequence>
<dbReference type="Gene3D" id="3.40.50.720">
    <property type="entry name" value="NAD(P)-binding Rossmann-like Domain"/>
    <property type="match status" value="1"/>
</dbReference>
<evidence type="ECO:0000256" key="1">
    <source>
        <dbReference type="ARBA" id="ARBA00023589"/>
    </source>
</evidence>
<protein>
    <recommendedName>
        <fullName evidence="2">3beta-hydroxysteroid 3-dehydrogenase</fullName>
        <ecNumber evidence="2">1.1.1.270</ecNumber>
    </recommendedName>
</protein>
<keyword evidence="4" id="KW-1185">Reference proteome</keyword>
<evidence type="ECO:0000313" key="3">
    <source>
        <dbReference type="EMBL" id="KZZ92437.1"/>
    </source>
</evidence>
<dbReference type="SUPFAM" id="SSF51735">
    <property type="entry name" value="NAD(P)-binding Rossmann-fold domains"/>
    <property type="match status" value="1"/>
</dbReference>
<dbReference type="Proteomes" id="UP000078544">
    <property type="component" value="Unassembled WGS sequence"/>
</dbReference>
<dbReference type="InterPro" id="IPR036291">
    <property type="entry name" value="NAD(P)-bd_dom_sf"/>
</dbReference>
<proteinExistence type="predicted"/>
<evidence type="ECO:0000256" key="2">
    <source>
        <dbReference type="ARBA" id="ARBA00023621"/>
    </source>
</evidence>
<comment type="caution">
    <text evidence="3">The sequence shown here is derived from an EMBL/GenBank/DDBJ whole genome shotgun (WGS) entry which is preliminary data.</text>
</comment>
<dbReference type="InterPro" id="IPR051593">
    <property type="entry name" value="Ergosterol_Biosynth_ERG27"/>
</dbReference>
<reference evidence="3 4" key="1">
    <citation type="journal article" date="2016" name="Genome Biol. Evol.">
        <title>Divergent and convergent evolution of fungal pathogenicity.</title>
        <authorList>
            <person name="Shang Y."/>
            <person name="Xiao G."/>
            <person name="Zheng P."/>
            <person name="Cen K."/>
            <person name="Zhan S."/>
            <person name="Wang C."/>
        </authorList>
    </citation>
    <scope>NUCLEOTIDE SEQUENCE [LARGE SCALE GENOMIC DNA]</scope>
    <source>
        <strain evidence="3 4">RCEF 2490</strain>
    </source>
</reference>
<dbReference type="GO" id="GO:0005789">
    <property type="term" value="C:endoplasmic reticulum membrane"/>
    <property type="evidence" value="ECO:0007669"/>
    <property type="project" value="TreeGrafter"/>
</dbReference>
<evidence type="ECO:0000313" key="4">
    <source>
        <dbReference type="Proteomes" id="UP000078544"/>
    </source>
</evidence>
<dbReference type="InterPro" id="IPR002347">
    <property type="entry name" value="SDR_fam"/>
</dbReference>
<accession>A0A167ZBJ6</accession>
<dbReference type="EC" id="1.1.1.270" evidence="2"/>
<dbReference type="PANTHER" id="PTHR43647:SF4">
    <property type="entry name" value="KETOREDUCTASE (KR) DOMAIN-CONTAINING PROTEIN"/>
    <property type="match status" value="1"/>
</dbReference>
<organism evidence="3 4">
    <name type="scientific">Moelleriella libera RCEF 2490</name>
    <dbReference type="NCBI Taxonomy" id="1081109"/>
    <lineage>
        <taxon>Eukaryota</taxon>
        <taxon>Fungi</taxon>
        <taxon>Dikarya</taxon>
        <taxon>Ascomycota</taxon>
        <taxon>Pezizomycotina</taxon>
        <taxon>Sordariomycetes</taxon>
        <taxon>Hypocreomycetidae</taxon>
        <taxon>Hypocreales</taxon>
        <taxon>Clavicipitaceae</taxon>
        <taxon>Moelleriella</taxon>
    </lineage>
</organism>
<comment type="pathway">
    <text evidence="1">Steroid biosynthesis; zymosterol biosynthesis; zymosterol from lanosterol: step 5/6.</text>
</comment>
<name>A0A167ZBJ6_9HYPO</name>
<dbReference type="OrthoDB" id="191139at2759"/>
<dbReference type="PANTHER" id="PTHR43647">
    <property type="entry name" value="DEHYDROGENASE"/>
    <property type="match status" value="1"/>
</dbReference>
<dbReference type="EMBL" id="AZGY01000015">
    <property type="protein sequence ID" value="KZZ92437.1"/>
    <property type="molecule type" value="Genomic_DNA"/>
</dbReference>
<dbReference type="AlphaFoldDB" id="A0A167ZBJ6"/>
<dbReference type="GO" id="GO:0000253">
    <property type="term" value="F:3-beta-hydroxysteroid 3-dehydrogenase (NADP+) activity"/>
    <property type="evidence" value="ECO:0007669"/>
    <property type="project" value="UniProtKB-EC"/>
</dbReference>
<gene>
    <name evidence="3" type="ORF">AAL_06063</name>
</gene>
<dbReference type="GO" id="GO:0005741">
    <property type="term" value="C:mitochondrial outer membrane"/>
    <property type="evidence" value="ECO:0007669"/>
    <property type="project" value="TreeGrafter"/>
</dbReference>
<dbReference type="STRING" id="1081109.A0A167ZBJ6"/>
<dbReference type="GO" id="GO:0005811">
    <property type="term" value="C:lipid droplet"/>
    <property type="evidence" value="ECO:0007669"/>
    <property type="project" value="TreeGrafter"/>
</dbReference>
<dbReference type="Pfam" id="PF00106">
    <property type="entry name" value="adh_short"/>
    <property type="match status" value="1"/>
</dbReference>